<dbReference type="Gene3D" id="1.20.1070.10">
    <property type="entry name" value="Rhodopsin 7-helix transmembrane proteins"/>
    <property type="match status" value="1"/>
</dbReference>
<feature type="transmembrane region" description="Helical" evidence="8">
    <location>
        <begin position="17"/>
        <end position="42"/>
    </location>
</feature>
<evidence type="ECO:0000313" key="10">
    <source>
        <dbReference type="EMBL" id="CAF1505217.1"/>
    </source>
</evidence>
<keyword evidence="4" id="KW-0297">G-protein coupled receptor</keyword>
<proteinExistence type="predicted"/>
<dbReference type="PANTHER" id="PTHR24243:SF208">
    <property type="entry name" value="PYROKININ-1 RECEPTOR"/>
    <property type="match status" value="1"/>
</dbReference>
<dbReference type="PRINTS" id="PR00237">
    <property type="entry name" value="GPCRRHODOPSN"/>
</dbReference>
<evidence type="ECO:0000256" key="7">
    <source>
        <dbReference type="ARBA" id="ARBA00023224"/>
    </source>
</evidence>
<dbReference type="InterPro" id="IPR017452">
    <property type="entry name" value="GPCR_Rhodpsn_7TM"/>
</dbReference>
<name>A0A815VTA1_ADIRI</name>
<dbReference type="PROSITE" id="PS50262">
    <property type="entry name" value="G_PROTEIN_RECEP_F1_2"/>
    <property type="match status" value="1"/>
</dbReference>
<dbReference type="PANTHER" id="PTHR24243">
    <property type="entry name" value="G-PROTEIN COUPLED RECEPTOR"/>
    <property type="match status" value="1"/>
</dbReference>
<evidence type="ECO:0000256" key="2">
    <source>
        <dbReference type="ARBA" id="ARBA00022692"/>
    </source>
</evidence>
<evidence type="ECO:0000259" key="9">
    <source>
        <dbReference type="PROSITE" id="PS50262"/>
    </source>
</evidence>
<keyword evidence="12" id="KW-1185">Reference proteome</keyword>
<dbReference type="Proteomes" id="UP000663828">
    <property type="component" value="Unassembled WGS sequence"/>
</dbReference>
<comment type="subcellular location">
    <subcellularLocation>
        <location evidence="1">Membrane</location>
        <topology evidence="1">Multi-pass membrane protein</topology>
    </subcellularLocation>
</comment>
<keyword evidence="2 8" id="KW-0812">Transmembrane</keyword>
<dbReference type="GO" id="GO:0004930">
    <property type="term" value="F:G protein-coupled receptor activity"/>
    <property type="evidence" value="ECO:0007669"/>
    <property type="project" value="UniProtKB-KW"/>
</dbReference>
<reference evidence="11" key="1">
    <citation type="submission" date="2021-02" db="EMBL/GenBank/DDBJ databases">
        <authorList>
            <person name="Nowell W R."/>
        </authorList>
    </citation>
    <scope>NUCLEOTIDE SEQUENCE</scope>
</reference>
<protein>
    <recommendedName>
        <fullName evidence="9">G-protein coupled receptors family 1 profile domain-containing protein</fullName>
    </recommendedName>
</protein>
<evidence type="ECO:0000256" key="8">
    <source>
        <dbReference type="SAM" id="Phobius"/>
    </source>
</evidence>
<feature type="transmembrane region" description="Helical" evidence="8">
    <location>
        <begin position="97"/>
        <end position="118"/>
    </location>
</feature>
<evidence type="ECO:0000256" key="5">
    <source>
        <dbReference type="ARBA" id="ARBA00023136"/>
    </source>
</evidence>
<evidence type="ECO:0000256" key="1">
    <source>
        <dbReference type="ARBA" id="ARBA00004141"/>
    </source>
</evidence>
<accession>A0A815VTA1</accession>
<dbReference type="EMBL" id="CAJNOJ010000897">
    <property type="protein sequence ID" value="CAF1532227.1"/>
    <property type="molecule type" value="Genomic_DNA"/>
</dbReference>
<dbReference type="OrthoDB" id="10045374at2759"/>
<feature type="transmembrane region" description="Helical" evidence="8">
    <location>
        <begin position="227"/>
        <end position="248"/>
    </location>
</feature>
<keyword evidence="3 8" id="KW-1133">Transmembrane helix</keyword>
<dbReference type="Proteomes" id="UP000663852">
    <property type="component" value="Unassembled WGS sequence"/>
</dbReference>
<keyword evidence="6" id="KW-0675">Receptor</keyword>
<dbReference type="InterPro" id="IPR000276">
    <property type="entry name" value="GPCR_Rhodpsn"/>
</dbReference>
<feature type="transmembrane region" description="Helical" evidence="8">
    <location>
        <begin position="139"/>
        <end position="161"/>
    </location>
</feature>
<keyword evidence="5 8" id="KW-0472">Membrane</keyword>
<feature type="transmembrane region" description="Helical" evidence="8">
    <location>
        <begin position="181"/>
        <end position="206"/>
    </location>
</feature>
<dbReference type="GO" id="GO:0005886">
    <property type="term" value="C:plasma membrane"/>
    <property type="evidence" value="ECO:0007669"/>
    <property type="project" value="TreeGrafter"/>
</dbReference>
<gene>
    <name evidence="11" type="ORF">EDS130_LOCUS44665</name>
    <name evidence="10" type="ORF">XAT740_LOCUS39896</name>
</gene>
<feature type="domain" description="G-protein coupled receptors family 1 profile" evidence="9">
    <location>
        <begin position="33"/>
        <end position="287"/>
    </location>
</feature>
<dbReference type="SUPFAM" id="SSF81321">
    <property type="entry name" value="Family A G protein-coupled receptor-like"/>
    <property type="match status" value="1"/>
</dbReference>
<comment type="caution">
    <text evidence="11">The sequence shown here is derived from an EMBL/GenBank/DDBJ whole genome shotgun (WGS) entry which is preliminary data.</text>
</comment>
<dbReference type="AlphaFoldDB" id="A0A815VTA1"/>
<evidence type="ECO:0000256" key="6">
    <source>
        <dbReference type="ARBA" id="ARBA00023170"/>
    </source>
</evidence>
<keyword evidence="7" id="KW-0807">Transducer</keyword>
<evidence type="ECO:0000313" key="11">
    <source>
        <dbReference type="EMBL" id="CAF1532227.1"/>
    </source>
</evidence>
<dbReference type="Pfam" id="PF00001">
    <property type="entry name" value="7tm_1"/>
    <property type="match status" value="1"/>
</dbReference>
<evidence type="ECO:0000256" key="4">
    <source>
        <dbReference type="ARBA" id="ARBA00023040"/>
    </source>
</evidence>
<feature type="transmembrane region" description="Helical" evidence="8">
    <location>
        <begin position="54"/>
        <end position="77"/>
    </location>
</feature>
<dbReference type="EMBL" id="CAJNOR010004477">
    <property type="protein sequence ID" value="CAF1505217.1"/>
    <property type="molecule type" value="Genomic_DNA"/>
</dbReference>
<evidence type="ECO:0000313" key="13">
    <source>
        <dbReference type="Proteomes" id="UP000663852"/>
    </source>
</evidence>
<organism evidence="11 13">
    <name type="scientific">Adineta ricciae</name>
    <name type="common">Rotifer</name>
    <dbReference type="NCBI Taxonomy" id="249248"/>
    <lineage>
        <taxon>Eukaryota</taxon>
        <taxon>Metazoa</taxon>
        <taxon>Spiralia</taxon>
        <taxon>Gnathifera</taxon>
        <taxon>Rotifera</taxon>
        <taxon>Eurotatoria</taxon>
        <taxon>Bdelloidea</taxon>
        <taxon>Adinetida</taxon>
        <taxon>Adinetidae</taxon>
        <taxon>Adineta</taxon>
    </lineage>
</organism>
<evidence type="ECO:0000256" key="3">
    <source>
        <dbReference type="ARBA" id="ARBA00022989"/>
    </source>
</evidence>
<evidence type="ECO:0000313" key="12">
    <source>
        <dbReference type="Proteomes" id="UP000663828"/>
    </source>
</evidence>
<sequence length="337" mass="38888">MSSLINVLDKISEQINIILGIAFFVLGMIGNFCNILVFSPILKTKLFPSSPSRLYILIGSIADFIYVLYLLSTRILISAFFIPVTNTSPFMCKTRFYIGQVCTYASLYTTCFATIDQYCLTSRSVKIRQLSRLSLARKILYPLIIFWILINIPELFLYDVYPTANGKSTVCTVYSPIWDFYFTYIQSLILHCIIPLVLLIVFGLLIKHNLSTVRQLHPSIIRQMTRMILFQALAMAISLFVITTNTIYQQVTQNISRDSLRSSQENLFYTIARLFSFVNYMVSFYIYLYSSKSLRKNFKNVLLNRPIDSTTHTTGHQPIVQTRMDQVRPTALDYNQQ</sequence>
<feature type="transmembrane region" description="Helical" evidence="8">
    <location>
        <begin position="268"/>
        <end position="289"/>
    </location>
</feature>